<dbReference type="PANTHER" id="PTHR30383">
    <property type="entry name" value="THIOESTERASE 1/PROTEASE 1/LYSOPHOSPHOLIPASE L1"/>
    <property type="match status" value="1"/>
</dbReference>
<dbReference type="OrthoDB" id="9790057at2"/>
<dbReference type="AlphaFoldDB" id="A0A3E1Y9J3"/>
<protein>
    <submittedName>
        <fullName evidence="2">GDSL family lipase</fullName>
    </submittedName>
</protein>
<evidence type="ECO:0000259" key="1">
    <source>
        <dbReference type="Pfam" id="PF13472"/>
    </source>
</evidence>
<dbReference type="Pfam" id="PF13472">
    <property type="entry name" value="Lipase_GDSL_2"/>
    <property type="match status" value="1"/>
</dbReference>
<sequence>MCCLLVTGSFAQTYPRFEEDIRTIRNYDKIYAAPNKPILFIGSSSIRKWDDLERNFASYVVLNRGFGGAVTEDVIHYADDIIFPYNPRQIVIYVGENDLVEETATADTIFNRFKVLYTIIREKLPAIPIVYISIKPSPSRATFFEKAKAANLLISDYLKTQQRVVFVDIYPKMLDKNGNPRTELFLQDMLHMNKSGYAIWEKAIKPYLLKRQKVFLPEM</sequence>
<dbReference type="InterPro" id="IPR013830">
    <property type="entry name" value="SGNH_hydro"/>
</dbReference>
<dbReference type="InterPro" id="IPR036514">
    <property type="entry name" value="SGNH_hydro_sf"/>
</dbReference>
<evidence type="ECO:0000313" key="2">
    <source>
        <dbReference type="EMBL" id="RFS22070.1"/>
    </source>
</evidence>
<feature type="domain" description="SGNH hydrolase-type esterase" evidence="1">
    <location>
        <begin position="50"/>
        <end position="199"/>
    </location>
</feature>
<gene>
    <name evidence="2" type="ORF">DVR12_15040</name>
</gene>
<dbReference type="PANTHER" id="PTHR30383:SF5">
    <property type="entry name" value="SGNH HYDROLASE-TYPE ESTERASE DOMAIN-CONTAINING PROTEIN"/>
    <property type="match status" value="1"/>
</dbReference>
<comment type="caution">
    <text evidence="2">The sequence shown here is derived from an EMBL/GenBank/DDBJ whole genome shotgun (WGS) entry which is preliminary data.</text>
</comment>
<dbReference type="InterPro" id="IPR051532">
    <property type="entry name" value="Ester_Hydrolysis_Enzymes"/>
</dbReference>
<dbReference type="GO" id="GO:0004622">
    <property type="term" value="F:phosphatidylcholine lysophospholipase activity"/>
    <property type="evidence" value="ECO:0007669"/>
    <property type="project" value="TreeGrafter"/>
</dbReference>
<organism evidence="2 3">
    <name type="scientific">Chitinophaga silvatica</name>
    <dbReference type="NCBI Taxonomy" id="2282649"/>
    <lineage>
        <taxon>Bacteria</taxon>
        <taxon>Pseudomonadati</taxon>
        <taxon>Bacteroidota</taxon>
        <taxon>Chitinophagia</taxon>
        <taxon>Chitinophagales</taxon>
        <taxon>Chitinophagaceae</taxon>
        <taxon>Chitinophaga</taxon>
    </lineage>
</organism>
<accession>A0A3E1Y9J3</accession>
<reference evidence="2 3" key="1">
    <citation type="submission" date="2018-07" db="EMBL/GenBank/DDBJ databases">
        <title>Chitinophaga K2CV101002-2 sp. nov., isolated from a monsoon evergreen broad-leaved forest soil.</title>
        <authorList>
            <person name="Lv Y."/>
        </authorList>
    </citation>
    <scope>NUCLEOTIDE SEQUENCE [LARGE SCALE GENOMIC DNA]</scope>
    <source>
        <strain evidence="2 3">GDMCC 1.1288</strain>
    </source>
</reference>
<dbReference type="Gene3D" id="3.40.50.1110">
    <property type="entry name" value="SGNH hydrolase"/>
    <property type="match status" value="1"/>
</dbReference>
<dbReference type="Proteomes" id="UP000260644">
    <property type="component" value="Unassembled WGS sequence"/>
</dbReference>
<dbReference type="EMBL" id="QPMM01000007">
    <property type="protein sequence ID" value="RFS22070.1"/>
    <property type="molecule type" value="Genomic_DNA"/>
</dbReference>
<name>A0A3E1Y9J3_9BACT</name>
<keyword evidence="3" id="KW-1185">Reference proteome</keyword>
<evidence type="ECO:0000313" key="3">
    <source>
        <dbReference type="Proteomes" id="UP000260644"/>
    </source>
</evidence>
<proteinExistence type="predicted"/>
<dbReference type="SUPFAM" id="SSF52266">
    <property type="entry name" value="SGNH hydrolase"/>
    <property type="match status" value="1"/>
</dbReference>